<dbReference type="AlphaFoldDB" id="A0A8T1U1A5"/>
<reference evidence="14" key="1">
    <citation type="submission" date="2021-01" db="EMBL/GenBank/DDBJ databases">
        <title>Phytophthora aleatoria, a newly-described species from Pinus radiata is distinct from Phytophthora cactorum isolates based on comparative genomics.</title>
        <authorList>
            <person name="Mcdougal R."/>
            <person name="Panda P."/>
            <person name="Williams N."/>
            <person name="Studholme D.J."/>
        </authorList>
    </citation>
    <scope>NUCLEOTIDE SEQUENCE</scope>
    <source>
        <strain evidence="14">NZFS 3830</strain>
    </source>
</reference>
<evidence type="ECO:0000256" key="7">
    <source>
        <dbReference type="ARBA" id="ARBA00023002"/>
    </source>
</evidence>
<dbReference type="PROSITE" id="PS00162">
    <property type="entry name" value="ALPHA_CA_1"/>
    <property type="match status" value="1"/>
</dbReference>
<dbReference type="GO" id="GO:0016614">
    <property type="term" value="F:oxidoreductase activity, acting on CH-OH group of donors"/>
    <property type="evidence" value="ECO:0007669"/>
    <property type="project" value="InterPro"/>
</dbReference>
<dbReference type="CDD" id="cd07103">
    <property type="entry name" value="ALDH_F5_SSADH_GabD"/>
    <property type="match status" value="1"/>
</dbReference>
<evidence type="ECO:0000256" key="4">
    <source>
        <dbReference type="ARBA" id="ARBA00012925"/>
    </source>
</evidence>
<proteinExistence type="inferred from homology"/>
<dbReference type="InterPro" id="IPR050740">
    <property type="entry name" value="Aldehyde_DH_Superfamily"/>
</dbReference>
<dbReference type="VEuPathDB" id="FungiDB:PC110_g13688"/>
<dbReference type="PANTHER" id="PTHR43353:SF5">
    <property type="entry name" value="SUCCINATE-SEMIALDEHYDE DEHYDROGENASE, MITOCHONDRIAL"/>
    <property type="match status" value="1"/>
</dbReference>
<accession>A0A8T1U1A5</accession>
<sequence>MIRLALHRSTLPSASTLRTLQEFDYVIVGGGSAGCVLANRLSADTSNSVLLVETGPKDRGLFDSIRLAMPAMLTANLIDDRYNWNYMTEPQQHLNGRRLTWPRGRVLGGSSSINAMIYNRGHALDYDDWQQAGADGWSYADCLPYFKKAQTHSLSADEYRGGDGPLKKPVTLYHATPHFPHKMAWMGVQWLVSKTGMGTSSHIEVGGFLRSAPTKCHPDLKWQFLPGASDENRQLLRDGHAMMLHCTPLRATSRGYIKLRSANPRDRPVIQPNYLATETDRVDMRNGVRLTREVLKQRAFDEYRGEAISPTDEVQSDAEIDAWIRQYASTDYHPSSTNRMGKETDLDSVVDAQTRVHGLEGLRVVDASIMPNNVSGNLNAPTIMLAEKAADIILGNPALPSVEMATSSSIPTSQLLHGLTPIGQRQYQPLLSKLQRPDLVSAQGFINGKWVEAHGGDQFTVNDPATEQEIACVASMGGEDTRDAIAAASAAQHQWGNTTPPVRAKLLKQWAAAITANAEDLAIIGSMECGKPLPEAKWEIEFAVGVIEYFSHEIVRSSGFLISPTQPTQKILVMKEPAGVCGIISPWNFPYAILGLSLGPALAAGCTTVIKPAGETPLSMLALAKLAEEVDFPPGIINVITTSRDKSEEIGGVLTSSPDVKKMTFAGSTQVGKWLMRHSSETVKNLSFELGGNAPFIVFEDADLEKALDGLIQSKFPNTGQACIASNRIFVHSSIYDTFAANIVERVKTLKMGVPLQPGVRLGPLIGPTAVKKMADLVEDAVSHGAKVLVGGNCSDLGKNFYEATVLIKVDESMRIWNEEIFGPVLQLSSFSSEEEVVQKANDTTAGLAGYFYTQDVARIFRVASELECGMVGVNSELVTHVGAPFGGIKESGIGREAVAIQSALAEDREFTYKSDSDALSPSEWAGGYPACGNCTVTVKKETYKYAQFHVHTPSEHTIDGKAFDGEIHFVHKKADGSGALVIGLFLKKTNEADTEPAVDAIVDAMSVATMNATIPMTLGSYSDLLGAYASRGQVFNYAGSLTTPPCTEFVEWWVIRTPARISSAQFDRVILNLAELDVTDNGKNALVKPSGKTPLSMVALARLAEIAGVPAGVINVVTAPQGSHSGIGKELTENPDVRLIASGQACVTNNRIFVHSMGLPLAHEVNLGPLIGPEAVEKASELVEDAVIHGAKVLTGGKSSDLGKNFYEATVLTIVNENMRELETGMVAVNVGSRLSKPLWWYQGIPPASPHGP</sequence>
<dbReference type="InterPro" id="IPR029510">
    <property type="entry name" value="Ald_DH_CS_GLU"/>
</dbReference>
<dbReference type="OrthoDB" id="310895at2759"/>
<evidence type="ECO:0000313" key="15">
    <source>
        <dbReference type="Proteomes" id="UP000688947"/>
    </source>
</evidence>
<comment type="cofactor">
    <cofactor evidence="1">
        <name>Zn(2+)</name>
        <dbReference type="ChEBI" id="CHEBI:29105"/>
    </cofactor>
</comment>
<evidence type="ECO:0000256" key="2">
    <source>
        <dbReference type="ARBA" id="ARBA00005176"/>
    </source>
</evidence>
<keyword evidence="12" id="KW-0285">Flavoprotein</keyword>
<dbReference type="Proteomes" id="UP000688947">
    <property type="component" value="Unassembled WGS sequence"/>
</dbReference>
<dbReference type="VEuPathDB" id="FungiDB:PC110_g13687"/>
<dbReference type="Pfam" id="PF05199">
    <property type="entry name" value="GMC_oxred_C"/>
    <property type="match status" value="1"/>
</dbReference>
<dbReference type="GO" id="GO:0004777">
    <property type="term" value="F:succinate-semialdehyde dehydrogenase (NAD+) activity"/>
    <property type="evidence" value="ECO:0007669"/>
    <property type="project" value="UniProtKB-EC"/>
</dbReference>
<keyword evidence="12" id="KW-0274">FAD</keyword>
<dbReference type="GO" id="GO:0009450">
    <property type="term" value="P:gamma-aminobutyric acid catabolic process"/>
    <property type="evidence" value="ECO:0007669"/>
    <property type="project" value="TreeGrafter"/>
</dbReference>
<name>A0A8T1U1A5_9STRA</name>
<dbReference type="Pfam" id="PF00171">
    <property type="entry name" value="Aldedh"/>
    <property type="match status" value="3"/>
</dbReference>
<feature type="active site" evidence="10">
    <location>
        <position position="689"/>
    </location>
</feature>
<dbReference type="PROSITE" id="PS51144">
    <property type="entry name" value="ALPHA_CA_2"/>
    <property type="match status" value="1"/>
</dbReference>
<keyword evidence="8" id="KW-0456">Lyase</keyword>
<evidence type="ECO:0000256" key="6">
    <source>
        <dbReference type="ARBA" id="ARBA00019842"/>
    </source>
</evidence>
<dbReference type="EMBL" id="JAENGZ010000871">
    <property type="protein sequence ID" value="KAG6952947.1"/>
    <property type="molecule type" value="Genomic_DNA"/>
</dbReference>
<dbReference type="PROSITE" id="PS00070">
    <property type="entry name" value="ALDEHYDE_DEHYDR_CYS"/>
    <property type="match status" value="1"/>
</dbReference>
<dbReference type="VEuPathDB" id="FungiDB:PC110_g13689"/>
<evidence type="ECO:0000313" key="14">
    <source>
        <dbReference type="EMBL" id="KAG6952947.1"/>
    </source>
</evidence>
<gene>
    <name evidence="14" type="ORF">JG687_00012691</name>
</gene>
<dbReference type="PROSITE" id="PS00623">
    <property type="entry name" value="GMC_OXRED_1"/>
    <property type="match status" value="1"/>
</dbReference>
<organism evidence="14 15">
    <name type="scientific">Phytophthora cactorum</name>
    <dbReference type="NCBI Taxonomy" id="29920"/>
    <lineage>
        <taxon>Eukaryota</taxon>
        <taxon>Sar</taxon>
        <taxon>Stramenopiles</taxon>
        <taxon>Oomycota</taxon>
        <taxon>Peronosporomycetes</taxon>
        <taxon>Peronosporales</taxon>
        <taxon>Peronosporaceae</taxon>
        <taxon>Phytophthora</taxon>
    </lineage>
</organism>
<dbReference type="InterPro" id="IPR007867">
    <property type="entry name" value="GMC_OxRtase_C"/>
</dbReference>
<evidence type="ECO:0000256" key="8">
    <source>
        <dbReference type="ARBA" id="ARBA00023239"/>
    </source>
</evidence>
<protein>
    <recommendedName>
        <fullName evidence="6">Succinate-semialdehyde dehydrogenase, mitochondrial</fullName>
        <ecNumber evidence="5">1.2.1.24</ecNumber>
        <ecNumber evidence="4">4.2.1.1</ecNumber>
    </recommendedName>
    <alternativeName>
        <fullName evidence="9">NAD(+)-dependent succinic semialdehyde dehydrogenase</fullName>
    </alternativeName>
</protein>
<dbReference type="VEuPathDB" id="FungiDB:PC110_g11478"/>
<evidence type="ECO:0000256" key="5">
    <source>
        <dbReference type="ARBA" id="ARBA00013051"/>
    </source>
</evidence>
<dbReference type="PANTHER" id="PTHR43353">
    <property type="entry name" value="SUCCINATE-SEMIALDEHYDE DEHYDROGENASE, MITOCHONDRIAL"/>
    <property type="match status" value="1"/>
</dbReference>
<evidence type="ECO:0000256" key="12">
    <source>
        <dbReference type="RuleBase" id="RU003968"/>
    </source>
</evidence>
<dbReference type="EC" id="1.2.1.24" evidence="5"/>
<dbReference type="InterPro" id="IPR016160">
    <property type="entry name" value="Ald_DH_CS_CYS"/>
</dbReference>
<dbReference type="InterPro" id="IPR015590">
    <property type="entry name" value="Aldehyde_DH_dom"/>
</dbReference>
<dbReference type="CDD" id="cd03124">
    <property type="entry name" value="alpha_CA_prokaryotic_like"/>
    <property type="match status" value="1"/>
</dbReference>
<dbReference type="PROSITE" id="PS51257">
    <property type="entry name" value="PROKAR_LIPOPROTEIN"/>
    <property type="match status" value="1"/>
</dbReference>
<dbReference type="FunFam" id="3.40.605.10:FF:000007">
    <property type="entry name" value="NAD/NADP-dependent betaine aldehyde dehydrogenase"/>
    <property type="match status" value="1"/>
</dbReference>
<dbReference type="VEuPathDB" id="FungiDB:PC110_g13690"/>
<evidence type="ECO:0000256" key="3">
    <source>
        <dbReference type="ARBA" id="ARBA00009986"/>
    </source>
</evidence>
<comment type="caution">
    <text evidence="14">The sequence shown here is derived from an EMBL/GenBank/DDBJ whole genome shotgun (WGS) entry which is preliminary data.</text>
</comment>
<keyword evidence="7 11" id="KW-0560">Oxidoreductase</keyword>
<evidence type="ECO:0000256" key="10">
    <source>
        <dbReference type="PROSITE-ProRule" id="PRU10007"/>
    </source>
</evidence>
<dbReference type="FunFam" id="3.40.309.10:FF:000004">
    <property type="entry name" value="Succinate-semialdehyde dehydrogenase I"/>
    <property type="match status" value="1"/>
</dbReference>
<dbReference type="GO" id="GO:0008270">
    <property type="term" value="F:zinc ion binding"/>
    <property type="evidence" value="ECO:0007669"/>
    <property type="project" value="InterPro"/>
</dbReference>
<evidence type="ECO:0000256" key="9">
    <source>
        <dbReference type="ARBA" id="ARBA00030806"/>
    </source>
</evidence>
<comment type="pathway">
    <text evidence="2">Amino-acid degradation; 4-aminobutanoate degradation.</text>
</comment>
<dbReference type="PROSITE" id="PS00687">
    <property type="entry name" value="ALDEHYDE_DEHYDR_GLU"/>
    <property type="match status" value="1"/>
</dbReference>
<dbReference type="InterPro" id="IPR001148">
    <property type="entry name" value="CA_dom"/>
</dbReference>
<dbReference type="SMART" id="SM01057">
    <property type="entry name" value="Carb_anhydrase"/>
    <property type="match status" value="1"/>
</dbReference>
<feature type="domain" description="Alpha-carbonic anhydrase" evidence="13">
    <location>
        <begin position="944"/>
        <end position="1100"/>
    </location>
</feature>
<evidence type="ECO:0000256" key="11">
    <source>
        <dbReference type="RuleBase" id="RU003345"/>
    </source>
</evidence>
<dbReference type="Pfam" id="PF00732">
    <property type="entry name" value="GMC_oxred_N"/>
    <property type="match status" value="1"/>
</dbReference>
<comment type="similarity">
    <text evidence="3 11">Belongs to the aldehyde dehydrogenase family.</text>
</comment>
<comment type="similarity">
    <text evidence="12">Belongs to the GMC oxidoreductase family.</text>
</comment>
<dbReference type="EC" id="4.2.1.1" evidence="4"/>
<evidence type="ECO:0000256" key="1">
    <source>
        <dbReference type="ARBA" id="ARBA00001947"/>
    </source>
</evidence>
<evidence type="ECO:0000259" key="13">
    <source>
        <dbReference type="PROSITE" id="PS51144"/>
    </source>
</evidence>
<dbReference type="GO" id="GO:0050660">
    <property type="term" value="F:flavin adenine dinucleotide binding"/>
    <property type="evidence" value="ECO:0007669"/>
    <property type="project" value="InterPro"/>
</dbReference>
<dbReference type="InterPro" id="IPR000172">
    <property type="entry name" value="GMC_OxRdtase_N"/>
</dbReference>
<dbReference type="InterPro" id="IPR018338">
    <property type="entry name" value="Carbonic_anhydrase_a-class_CS"/>
</dbReference>
<dbReference type="InterPro" id="IPR041891">
    <property type="entry name" value="Alpha_CA_prokaryot-like"/>
</dbReference>
<dbReference type="GO" id="GO:0004089">
    <property type="term" value="F:carbonate dehydratase activity"/>
    <property type="evidence" value="ECO:0007669"/>
    <property type="project" value="UniProtKB-EC"/>
</dbReference>
<dbReference type="Pfam" id="PF00194">
    <property type="entry name" value="Carb_anhydrase"/>
    <property type="match status" value="1"/>
</dbReference>